<reference evidence="1" key="1">
    <citation type="journal article" date="2009" name="PLoS Genet.">
        <title>Sequencing, mapping, and analysis of 27,455 maize full-length cDNAs.</title>
        <authorList>
            <person name="Soderlund C."/>
            <person name="Descour A."/>
            <person name="Kudrna D."/>
            <person name="Bomhoff M."/>
            <person name="Boyd L."/>
            <person name="Currie J."/>
            <person name="Angelova A."/>
            <person name="Collura K."/>
            <person name="Wissotski M."/>
            <person name="Ashley E."/>
            <person name="Morrow D."/>
            <person name="Fernandes J."/>
            <person name="Walbot V."/>
            <person name="Yu Y."/>
        </authorList>
    </citation>
    <scope>NUCLEOTIDE SEQUENCE</scope>
    <source>
        <strain evidence="1">B73</strain>
    </source>
</reference>
<evidence type="ECO:0000313" key="1">
    <source>
        <dbReference type="EMBL" id="ACL54030.1"/>
    </source>
</evidence>
<accession>B8A1I1</accession>
<dbReference type="EMBL" id="BT055423">
    <property type="protein sequence ID" value="ACL54030.1"/>
    <property type="molecule type" value="mRNA"/>
</dbReference>
<proteinExistence type="evidence at transcript level"/>
<name>B8A1I1_MAIZE</name>
<organism evidence="1">
    <name type="scientific">Zea mays</name>
    <name type="common">Maize</name>
    <dbReference type="NCBI Taxonomy" id="4577"/>
    <lineage>
        <taxon>Eukaryota</taxon>
        <taxon>Viridiplantae</taxon>
        <taxon>Streptophyta</taxon>
        <taxon>Embryophyta</taxon>
        <taxon>Tracheophyta</taxon>
        <taxon>Spermatophyta</taxon>
        <taxon>Magnoliopsida</taxon>
        <taxon>Liliopsida</taxon>
        <taxon>Poales</taxon>
        <taxon>Poaceae</taxon>
        <taxon>PACMAD clade</taxon>
        <taxon>Panicoideae</taxon>
        <taxon>Andropogonodae</taxon>
        <taxon>Andropogoneae</taxon>
        <taxon>Tripsacinae</taxon>
        <taxon>Zea</taxon>
    </lineage>
</organism>
<sequence>MYSSWCRLGLDFYIYLLYKSRRIEDKPYQNHRQCLTGLCHLCKTTGAFTIEVLIWADWTSCPENKSSSHILSVLYFLSFSPFHLRTDMHSA</sequence>
<protein>
    <submittedName>
        <fullName evidence="1">Uncharacterized protein</fullName>
    </submittedName>
</protein>
<dbReference type="AlphaFoldDB" id="B8A1I1"/>